<proteinExistence type="predicted"/>
<dbReference type="Proteomes" id="UP000828390">
    <property type="component" value="Unassembled WGS sequence"/>
</dbReference>
<dbReference type="EMBL" id="JAIWYP010000010">
    <property type="protein sequence ID" value="KAH3752138.1"/>
    <property type="molecule type" value="Genomic_DNA"/>
</dbReference>
<protein>
    <submittedName>
        <fullName evidence="1">Uncharacterized protein</fullName>
    </submittedName>
</protein>
<dbReference type="AlphaFoldDB" id="A0A9D4I9N2"/>
<keyword evidence="2" id="KW-1185">Reference proteome</keyword>
<evidence type="ECO:0000313" key="2">
    <source>
        <dbReference type="Proteomes" id="UP000828390"/>
    </source>
</evidence>
<gene>
    <name evidence="1" type="ORF">DPMN_186750</name>
</gene>
<comment type="caution">
    <text evidence="1">The sequence shown here is derived from an EMBL/GenBank/DDBJ whole genome shotgun (WGS) entry which is preliminary data.</text>
</comment>
<reference evidence="1" key="2">
    <citation type="submission" date="2020-11" db="EMBL/GenBank/DDBJ databases">
        <authorList>
            <person name="McCartney M.A."/>
            <person name="Auch B."/>
            <person name="Kono T."/>
            <person name="Mallez S."/>
            <person name="Becker A."/>
            <person name="Gohl D.M."/>
            <person name="Silverstein K.A.T."/>
            <person name="Koren S."/>
            <person name="Bechman K.B."/>
            <person name="Herman A."/>
            <person name="Abrahante J.E."/>
            <person name="Garbe J."/>
        </authorList>
    </citation>
    <scope>NUCLEOTIDE SEQUENCE</scope>
    <source>
        <strain evidence="1">Duluth1</strain>
        <tissue evidence="1">Whole animal</tissue>
    </source>
</reference>
<name>A0A9D4I9N2_DREPO</name>
<reference evidence="1" key="1">
    <citation type="journal article" date="2019" name="bioRxiv">
        <title>The Genome of the Zebra Mussel, Dreissena polymorpha: A Resource for Invasive Species Research.</title>
        <authorList>
            <person name="McCartney M.A."/>
            <person name="Auch B."/>
            <person name="Kono T."/>
            <person name="Mallez S."/>
            <person name="Zhang Y."/>
            <person name="Obille A."/>
            <person name="Becker A."/>
            <person name="Abrahante J.E."/>
            <person name="Garbe J."/>
            <person name="Badalamenti J.P."/>
            <person name="Herman A."/>
            <person name="Mangelson H."/>
            <person name="Liachko I."/>
            <person name="Sullivan S."/>
            <person name="Sone E.D."/>
            <person name="Koren S."/>
            <person name="Silverstein K.A.T."/>
            <person name="Beckman K.B."/>
            <person name="Gohl D.M."/>
        </authorList>
    </citation>
    <scope>NUCLEOTIDE SEQUENCE</scope>
    <source>
        <strain evidence="1">Duluth1</strain>
        <tissue evidence="1">Whole animal</tissue>
    </source>
</reference>
<sequence length="72" mass="8069">MSRPLNVHHMAQGFCFVCESFVLRPSKEPGTSGFETTSANQPARLLESAALPFFPFCTVHDATYDKVKQHVR</sequence>
<evidence type="ECO:0000313" key="1">
    <source>
        <dbReference type="EMBL" id="KAH3752138.1"/>
    </source>
</evidence>
<organism evidence="1 2">
    <name type="scientific">Dreissena polymorpha</name>
    <name type="common">Zebra mussel</name>
    <name type="synonym">Mytilus polymorpha</name>
    <dbReference type="NCBI Taxonomy" id="45954"/>
    <lineage>
        <taxon>Eukaryota</taxon>
        <taxon>Metazoa</taxon>
        <taxon>Spiralia</taxon>
        <taxon>Lophotrochozoa</taxon>
        <taxon>Mollusca</taxon>
        <taxon>Bivalvia</taxon>
        <taxon>Autobranchia</taxon>
        <taxon>Heteroconchia</taxon>
        <taxon>Euheterodonta</taxon>
        <taxon>Imparidentia</taxon>
        <taxon>Neoheterodontei</taxon>
        <taxon>Myida</taxon>
        <taxon>Dreissenoidea</taxon>
        <taxon>Dreissenidae</taxon>
        <taxon>Dreissena</taxon>
    </lineage>
</organism>
<accession>A0A9D4I9N2</accession>